<dbReference type="AlphaFoldDB" id="A0A396IGJ4"/>
<name>A0A396IGJ4_MEDTR</name>
<proteinExistence type="predicted"/>
<dbReference type="EMBL" id="PSQE01000004">
    <property type="protein sequence ID" value="RHN64730.1"/>
    <property type="molecule type" value="Genomic_DNA"/>
</dbReference>
<gene>
    <name evidence="1" type="ORF">MtrunA17_Chr4g0072261</name>
</gene>
<comment type="caution">
    <text evidence="1">The sequence shown here is derived from an EMBL/GenBank/DDBJ whole genome shotgun (WGS) entry which is preliminary data.</text>
</comment>
<accession>A0A396IGJ4</accession>
<dbReference type="Proteomes" id="UP000265566">
    <property type="component" value="Chromosome 4"/>
</dbReference>
<evidence type="ECO:0000313" key="1">
    <source>
        <dbReference type="EMBL" id="RHN64730.1"/>
    </source>
</evidence>
<sequence length="62" mass="7663">MIELSVLFHINLYFRSVLKMRLFSPSHSPLSWHIRDMGWDGREFHREYPLGRLFRLRLIMFL</sequence>
<organism evidence="1">
    <name type="scientific">Medicago truncatula</name>
    <name type="common">Barrel medic</name>
    <name type="synonym">Medicago tribuloides</name>
    <dbReference type="NCBI Taxonomy" id="3880"/>
    <lineage>
        <taxon>Eukaryota</taxon>
        <taxon>Viridiplantae</taxon>
        <taxon>Streptophyta</taxon>
        <taxon>Embryophyta</taxon>
        <taxon>Tracheophyta</taxon>
        <taxon>Spermatophyta</taxon>
        <taxon>Magnoliopsida</taxon>
        <taxon>eudicotyledons</taxon>
        <taxon>Gunneridae</taxon>
        <taxon>Pentapetalae</taxon>
        <taxon>rosids</taxon>
        <taxon>fabids</taxon>
        <taxon>Fabales</taxon>
        <taxon>Fabaceae</taxon>
        <taxon>Papilionoideae</taxon>
        <taxon>50 kb inversion clade</taxon>
        <taxon>NPAAA clade</taxon>
        <taxon>Hologalegina</taxon>
        <taxon>IRL clade</taxon>
        <taxon>Trifolieae</taxon>
        <taxon>Medicago</taxon>
    </lineage>
</organism>
<protein>
    <submittedName>
        <fullName evidence="1">Uncharacterized protein</fullName>
    </submittedName>
</protein>
<dbReference type="Gramene" id="rna27580">
    <property type="protein sequence ID" value="RHN64730.1"/>
    <property type="gene ID" value="gene27580"/>
</dbReference>
<reference evidence="1" key="1">
    <citation type="journal article" date="2018" name="Nat. Plants">
        <title>Whole-genome landscape of Medicago truncatula symbiotic genes.</title>
        <authorList>
            <person name="Pecrix Y."/>
            <person name="Gamas P."/>
            <person name="Carrere S."/>
        </authorList>
    </citation>
    <scope>NUCLEOTIDE SEQUENCE</scope>
    <source>
        <tissue evidence="1">Leaves</tissue>
    </source>
</reference>